<comment type="caution">
    <text evidence="1">The sequence shown here is derived from an EMBL/GenBank/DDBJ whole genome shotgun (WGS) entry which is preliminary data.</text>
</comment>
<accession>K0SXJ7</accession>
<evidence type="ECO:0000313" key="2">
    <source>
        <dbReference type="Proteomes" id="UP000266841"/>
    </source>
</evidence>
<proteinExistence type="predicted"/>
<dbReference type="AlphaFoldDB" id="K0SXJ7"/>
<organism evidence="1 2">
    <name type="scientific">Thalassiosira oceanica</name>
    <name type="common">Marine diatom</name>
    <dbReference type="NCBI Taxonomy" id="159749"/>
    <lineage>
        <taxon>Eukaryota</taxon>
        <taxon>Sar</taxon>
        <taxon>Stramenopiles</taxon>
        <taxon>Ochrophyta</taxon>
        <taxon>Bacillariophyta</taxon>
        <taxon>Coscinodiscophyceae</taxon>
        <taxon>Thalassiosirophycidae</taxon>
        <taxon>Thalassiosirales</taxon>
        <taxon>Thalassiosiraceae</taxon>
        <taxon>Thalassiosira</taxon>
    </lineage>
</organism>
<dbReference type="Proteomes" id="UP000266841">
    <property type="component" value="Unassembled WGS sequence"/>
</dbReference>
<gene>
    <name evidence="1" type="ORF">THAOC_13429</name>
</gene>
<keyword evidence="2" id="KW-1185">Reference proteome</keyword>
<sequence>MAARRRYHGTQADFYLCRSKSDLCPLPTSAFSLLRPSSRDSPGRESDTHPTPNYCIVAIRRAAPRIFFGIFVACSRRPSTPIYN</sequence>
<reference evidence="1 2" key="1">
    <citation type="journal article" date="2012" name="Genome Biol.">
        <title>Genome and low-iron response of an oceanic diatom adapted to chronic iron limitation.</title>
        <authorList>
            <person name="Lommer M."/>
            <person name="Specht M."/>
            <person name="Roy A.S."/>
            <person name="Kraemer L."/>
            <person name="Andreson R."/>
            <person name="Gutowska M.A."/>
            <person name="Wolf J."/>
            <person name="Bergner S.V."/>
            <person name="Schilhabel M.B."/>
            <person name="Klostermeier U.C."/>
            <person name="Beiko R.G."/>
            <person name="Rosenstiel P."/>
            <person name="Hippler M."/>
            <person name="Laroche J."/>
        </authorList>
    </citation>
    <scope>NUCLEOTIDE SEQUENCE [LARGE SCALE GENOMIC DNA]</scope>
    <source>
        <strain evidence="1 2">CCMP1005</strain>
    </source>
</reference>
<name>K0SXJ7_THAOC</name>
<evidence type="ECO:0000313" key="1">
    <source>
        <dbReference type="EMBL" id="EJK65691.1"/>
    </source>
</evidence>
<protein>
    <submittedName>
        <fullName evidence="1">Uncharacterized protein</fullName>
    </submittedName>
</protein>
<dbReference type="EMBL" id="AGNL01015570">
    <property type="protein sequence ID" value="EJK65691.1"/>
    <property type="molecule type" value="Genomic_DNA"/>
</dbReference>